<reference evidence="2" key="1">
    <citation type="submission" date="2020-05" db="UniProtKB">
        <authorList>
            <consortium name="EnsemblMetazoa"/>
        </authorList>
    </citation>
    <scope>IDENTIFICATION</scope>
    <source>
        <strain evidence="2">USDA</strain>
    </source>
</reference>
<dbReference type="VEuPathDB" id="VectorBase:SCAU004567"/>
<evidence type="ECO:0000313" key="2">
    <source>
        <dbReference type="EnsemblMetazoa" id="SCAU004567-PB"/>
    </source>
</evidence>
<feature type="transmembrane region" description="Helical" evidence="1">
    <location>
        <begin position="50"/>
        <end position="75"/>
    </location>
</feature>
<evidence type="ECO:0000313" key="3">
    <source>
        <dbReference type="Proteomes" id="UP000095300"/>
    </source>
</evidence>
<accession>A0A1I8P3M8</accession>
<dbReference type="KEGG" id="scac:106092231"/>
<dbReference type="EnsemblMetazoa" id="SCAU004567-RB">
    <property type="protein sequence ID" value="SCAU004567-PB"/>
    <property type="gene ID" value="SCAU004567"/>
</dbReference>
<keyword evidence="1" id="KW-1133">Transmembrane helix</keyword>
<sequence>MNIRGLAISCGVISCILYVIMSGFLISVLVKIVENLDPFQSNKKSFIVELYLVFTSLELVFSLAMALMCIVLIVGIKKRHSDLMTPWIFMAIIGVVTNVVDLIIDHSRLSIEGIVFKVVFVDFLLQSIPIVVLNACIWYPICKLWKELNDLRHYRQRLISDSPLPTYLNTSLQTAMGVNEATAGTSREAENPRGYFATYMTMS</sequence>
<gene>
    <name evidence="2" type="primary">106092231</name>
</gene>
<organism evidence="2 3">
    <name type="scientific">Stomoxys calcitrans</name>
    <name type="common">Stable fly</name>
    <name type="synonym">Conops calcitrans</name>
    <dbReference type="NCBI Taxonomy" id="35570"/>
    <lineage>
        <taxon>Eukaryota</taxon>
        <taxon>Metazoa</taxon>
        <taxon>Ecdysozoa</taxon>
        <taxon>Arthropoda</taxon>
        <taxon>Hexapoda</taxon>
        <taxon>Insecta</taxon>
        <taxon>Pterygota</taxon>
        <taxon>Neoptera</taxon>
        <taxon>Endopterygota</taxon>
        <taxon>Diptera</taxon>
        <taxon>Brachycera</taxon>
        <taxon>Muscomorpha</taxon>
        <taxon>Muscoidea</taxon>
        <taxon>Muscidae</taxon>
        <taxon>Stomoxys</taxon>
    </lineage>
</organism>
<proteinExistence type="predicted"/>
<feature type="transmembrane region" description="Helical" evidence="1">
    <location>
        <begin position="124"/>
        <end position="145"/>
    </location>
</feature>
<name>A0A1I8P3M8_STOCA</name>
<keyword evidence="1" id="KW-0472">Membrane</keyword>
<feature type="transmembrane region" description="Helical" evidence="1">
    <location>
        <begin position="87"/>
        <end position="104"/>
    </location>
</feature>
<evidence type="ECO:0000256" key="1">
    <source>
        <dbReference type="SAM" id="Phobius"/>
    </source>
</evidence>
<dbReference type="Pfam" id="PF15860">
    <property type="entry name" value="DUF4728"/>
    <property type="match status" value="1"/>
</dbReference>
<dbReference type="AlphaFoldDB" id="A0A1I8P3M8"/>
<feature type="transmembrane region" description="Helical" evidence="1">
    <location>
        <begin position="7"/>
        <end position="30"/>
    </location>
</feature>
<dbReference type="InterPro" id="IPR031720">
    <property type="entry name" value="DUF4728"/>
</dbReference>
<keyword evidence="3" id="KW-1185">Reference proteome</keyword>
<dbReference type="PROSITE" id="PS51257">
    <property type="entry name" value="PROKAR_LIPOPROTEIN"/>
    <property type="match status" value="1"/>
</dbReference>
<protein>
    <submittedName>
        <fullName evidence="2">Uncharacterized protein</fullName>
    </submittedName>
</protein>
<keyword evidence="1" id="KW-0812">Transmembrane</keyword>
<dbReference type="Proteomes" id="UP000095300">
    <property type="component" value="Unassembled WGS sequence"/>
</dbReference>